<proteinExistence type="predicted"/>
<keyword evidence="2" id="KW-1185">Reference proteome</keyword>
<dbReference type="AlphaFoldDB" id="A0A7H0I024"/>
<organism evidence="1 2">
    <name type="scientific">Streptomyces genisteinicus</name>
    <dbReference type="NCBI Taxonomy" id="2768068"/>
    <lineage>
        <taxon>Bacteria</taxon>
        <taxon>Bacillati</taxon>
        <taxon>Actinomycetota</taxon>
        <taxon>Actinomycetes</taxon>
        <taxon>Kitasatosporales</taxon>
        <taxon>Streptomycetaceae</taxon>
        <taxon>Streptomyces</taxon>
    </lineage>
</organism>
<dbReference type="EMBL" id="CP060825">
    <property type="protein sequence ID" value="QNP66140.1"/>
    <property type="molecule type" value="Genomic_DNA"/>
</dbReference>
<accession>A0A7H0I024</accession>
<dbReference type="RefSeq" id="WP_187743199.1">
    <property type="nucleotide sequence ID" value="NZ_CP060825.1"/>
</dbReference>
<evidence type="ECO:0000313" key="1">
    <source>
        <dbReference type="EMBL" id="QNP66140.1"/>
    </source>
</evidence>
<reference evidence="1 2" key="1">
    <citation type="submission" date="2020-08" db="EMBL/GenBank/DDBJ databases">
        <title>A novel species.</title>
        <authorList>
            <person name="Gao J."/>
        </authorList>
    </citation>
    <scope>NUCLEOTIDE SEQUENCE [LARGE SCALE GENOMIC DNA]</scope>
    <source>
        <strain evidence="1 2">CRPJ-33</strain>
    </source>
</reference>
<name>A0A7H0I024_9ACTN</name>
<protein>
    <submittedName>
        <fullName evidence="1">Uncharacterized protein</fullName>
    </submittedName>
</protein>
<dbReference type="KEGG" id="sgj:IAG43_26580"/>
<dbReference type="Proteomes" id="UP000516230">
    <property type="component" value="Chromosome"/>
</dbReference>
<sequence>MNLADAKRQFQGIVDRYGGGPVTDPAERAAALAELTEAHRSAMRQIDRYTAERRGRRPPGLAVNTRNGLVGKLDELFSSAKAELGLG</sequence>
<evidence type="ECO:0000313" key="2">
    <source>
        <dbReference type="Proteomes" id="UP000516230"/>
    </source>
</evidence>
<gene>
    <name evidence="1" type="ORF">IAG43_26580</name>
</gene>